<gene>
    <name evidence="1" type="ORF">HUJ06_011906</name>
</gene>
<dbReference type="EMBL" id="DUZY01000003">
    <property type="protein sequence ID" value="DAD33055.1"/>
    <property type="molecule type" value="Genomic_DNA"/>
</dbReference>
<evidence type="ECO:0000313" key="1">
    <source>
        <dbReference type="EMBL" id="DAD33055.1"/>
    </source>
</evidence>
<reference evidence="1 2" key="1">
    <citation type="journal article" date="2020" name="Mol. Biol. Evol.">
        <title>Distinct Expression and Methylation Patterns for Genes with Different Fates following a Single Whole-Genome Duplication in Flowering Plants.</title>
        <authorList>
            <person name="Shi T."/>
            <person name="Rahmani R.S."/>
            <person name="Gugger P.F."/>
            <person name="Wang M."/>
            <person name="Li H."/>
            <person name="Zhang Y."/>
            <person name="Li Z."/>
            <person name="Wang Q."/>
            <person name="Van de Peer Y."/>
            <person name="Marchal K."/>
            <person name="Chen J."/>
        </authorList>
    </citation>
    <scope>NUCLEOTIDE SEQUENCE [LARGE SCALE GENOMIC DNA]</scope>
    <source>
        <tissue evidence="1">Leaf</tissue>
    </source>
</reference>
<dbReference type="Proteomes" id="UP000607653">
    <property type="component" value="Unassembled WGS sequence"/>
</dbReference>
<dbReference type="InterPro" id="IPR007493">
    <property type="entry name" value="DUF538"/>
</dbReference>
<dbReference type="AlphaFoldDB" id="A0A822YPV2"/>
<dbReference type="SUPFAM" id="SSF141562">
    <property type="entry name" value="At5g01610-like"/>
    <property type="match status" value="1"/>
</dbReference>
<protein>
    <submittedName>
        <fullName evidence="1">Uncharacterized protein</fullName>
    </submittedName>
</protein>
<accession>A0A822YPV2</accession>
<proteinExistence type="predicted"/>
<evidence type="ECO:0000313" key="2">
    <source>
        <dbReference type="Proteomes" id="UP000607653"/>
    </source>
</evidence>
<dbReference type="Gene3D" id="2.30.240.10">
    <property type="entry name" value="At5g01610-like"/>
    <property type="match status" value="1"/>
</dbReference>
<name>A0A822YPV2_NELNU</name>
<comment type="caution">
    <text evidence="1">The sequence shown here is derived from an EMBL/GenBank/DDBJ whole genome shotgun (WGS) entry which is preliminary data.</text>
</comment>
<organism evidence="1 2">
    <name type="scientific">Nelumbo nucifera</name>
    <name type="common">Sacred lotus</name>
    <dbReference type="NCBI Taxonomy" id="4432"/>
    <lineage>
        <taxon>Eukaryota</taxon>
        <taxon>Viridiplantae</taxon>
        <taxon>Streptophyta</taxon>
        <taxon>Embryophyta</taxon>
        <taxon>Tracheophyta</taxon>
        <taxon>Spermatophyta</taxon>
        <taxon>Magnoliopsida</taxon>
        <taxon>Proteales</taxon>
        <taxon>Nelumbonaceae</taxon>
        <taxon>Nelumbo</taxon>
    </lineage>
</organism>
<dbReference type="InterPro" id="IPR036758">
    <property type="entry name" value="At5g01610-like"/>
</dbReference>
<dbReference type="PANTHER" id="PTHR31676:SF189">
    <property type="match status" value="1"/>
</dbReference>
<dbReference type="Pfam" id="PF04398">
    <property type="entry name" value="DUF538"/>
    <property type="match status" value="1"/>
</dbReference>
<dbReference type="PANTHER" id="PTHR31676">
    <property type="entry name" value="T31J12.3 PROTEIN-RELATED"/>
    <property type="match status" value="1"/>
</dbReference>
<sequence length="264" mass="30223">MGGLVQVSNQDLISDVPRSQQSSSHNQKKLNVGLRGYIMNFINKQGQIYGFTTILTRLMKLFGHFSLFLSLTLSTSHSRTLACSQHKEARRDRSRVFVREEMSLVTKDVIANAEVYYGDEICREKFKWLLKEIGLPNSIVPVRDVEECGYVRETGFVWLKQKQKIEYKYEKVGRLVSYATEVTAYVEPYRIKKLTGVKTKELLVWFTLTDICLNPNTGKINFKTSTGLSKSFPASAFEMDEVPEPEAKETKEVMEVKEGKLILV</sequence>
<keyword evidence="2" id="KW-1185">Reference proteome</keyword>